<keyword evidence="2" id="KW-1185">Reference proteome</keyword>
<name>A0A0C9YNH2_9AGAM</name>
<dbReference type="InterPro" id="IPR021109">
    <property type="entry name" value="Peptidase_aspartic_dom_sf"/>
</dbReference>
<dbReference type="Proteomes" id="UP000054018">
    <property type="component" value="Unassembled WGS sequence"/>
</dbReference>
<evidence type="ECO:0000313" key="1">
    <source>
        <dbReference type="EMBL" id="KIK11857.1"/>
    </source>
</evidence>
<gene>
    <name evidence="1" type="ORF">PISMIDRAFT_121932</name>
</gene>
<dbReference type="SUPFAM" id="SSF56672">
    <property type="entry name" value="DNA/RNA polymerases"/>
    <property type="match status" value="1"/>
</dbReference>
<reference evidence="2" key="2">
    <citation type="submission" date="2015-01" db="EMBL/GenBank/DDBJ databases">
        <title>Evolutionary Origins and Diversification of the Mycorrhizal Mutualists.</title>
        <authorList>
            <consortium name="DOE Joint Genome Institute"/>
            <consortium name="Mycorrhizal Genomics Consortium"/>
            <person name="Kohler A."/>
            <person name="Kuo A."/>
            <person name="Nagy L.G."/>
            <person name="Floudas D."/>
            <person name="Copeland A."/>
            <person name="Barry K.W."/>
            <person name="Cichocki N."/>
            <person name="Veneault-Fourrey C."/>
            <person name="LaButti K."/>
            <person name="Lindquist E.A."/>
            <person name="Lipzen A."/>
            <person name="Lundell T."/>
            <person name="Morin E."/>
            <person name="Murat C."/>
            <person name="Riley R."/>
            <person name="Ohm R."/>
            <person name="Sun H."/>
            <person name="Tunlid A."/>
            <person name="Henrissat B."/>
            <person name="Grigoriev I.V."/>
            <person name="Hibbett D.S."/>
            <person name="Martin F."/>
        </authorList>
    </citation>
    <scope>NUCLEOTIDE SEQUENCE [LARGE SCALE GENOMIC DNA]</scope>
    <source>
        <strain evidence="2">441</strain>
    </source>
</reference>
<dbReference type="CDD" id="cd00303">
    <property type="entry name" value="retropepsin_like"/>
    <property type="match status" value="1"/>
</dbReference>
<reference evidence="1 2" key="1">
    <citation type="submission" date="2014-04" db="EMBL/GenBank/DDBJ databases">
        <authorList>
            <consortium name="DOE Joint Genome Institute"/>
            <person name="Kuo A."/>
            <person name="Kohler A."/>
            <person name="Costa M.D."/>
            <person name="Nagy L.G."/>
            <person name="Floudas D."/>
            <person name="Copeland A."/>
            <person name="Barry K.W."/>
            <person name="Cichocki N."/>
            <person name="Veneault-Fourrey C."/>
            <person name="LaButti K."/>
            <person name="Lindquist E.A."/>
            <person name="Lipzen A."/>
            <person name="Lundell T."/>
            <person name="Morin E."/>
            <person name="Murat C."/>
            <person name="Sun H."/>
            <person name="Tunlid A."/>
            <person name="Henrissat B."/>
            <person name="Grigoriev I.V."/>
            <person name="Hibbett D.S."/>
            <person name="Martin F."/>
            <person name="Nordberg H.P."/>
            <person name="Cantor M.N."/>
            <person name="Hua S.X."/>
        </authorList>
    </citation>
    <scope>NUCLEOTIDE SEQUENCE [LARGE SCALE GENOMIC DNA]</scope>
    <source>
        <strain evidence="1 2">441</strain>
    </source>
</reference>
<accession>A0A0C9YNH2</accession>
<evidence type="ECO:0000313" key="2">
    <source>
        <dbReference type="Proteomes" id="UP000054018"/>
    </source>
</evidence>
<dbReference type="EMBL" id="KN834147">
    <property type="protein sequence ID" value="KIK11857.1"/>
    <property type="molecule type" value="Genomic_DNA"/>
</dbReference>
<sequence length="233" mass="27004">MIDTGSMGNFVSPAFTKVTKMRVFPLEQQLMLQLGCIGSWSKITHGGTSTIWIGNYEVDVYFDVANIDCYNCIIGIPFLRQTKVILNFARKTIEIAGNKEHLTIIRPNKTLLKNEDIPQLQNQWFDWYKHRLSGVIPKLPPLWEVNHRIPLVDEKKQYVYHLPQCADVLKQQLSDKIRLYTNAEWWVLKSIPQAAPMLCIPKKNGKLWTVIDCHKRNENTVKDVTPFPDQDQI</sequence>
<proteinExistence type="predicted"/>
<dbReference type="Gene3D" id="2.40.70.10">
    <property type="entry name" value="Acid Proteases"/>
    <property type="match status" value="1"/>
</dbReference>
<dbReference type="Gene3D" id="3.10.10.10">
    <property type="entry name" value="HIV Type 1 Reverse Transcriptase, subunit A, domain 1"/>
    <property type="match status" value="1"/>
</dbReference>
<dbReference type="STRING" id="765257.A0A0C9YNH2"/>
<organism evidence="1 2">
    <name type="scientific">Pisolithus microcarpus 441</name>
    <dbReference type="NCBI Taxonomy" id="765257"/>
    <lineage>
        <taxon>Eukaryota</taxon>
        <taxon>Fungi</taxon>
        <taxon>Dikarya</taxon>
        <taxon>Basidiomycota</taxon>
        <taxon>Agaricomycotina</taxon>
        <taxon>Agaricomycetes</taxon>
        <taxon>Agaricomycetidae</taxon>
        <taxon>Boletales</taxon>
        <taxon>Sclerodermatineae</taxon>
        <taxon>Pisolithaceae</taxon>
        <taxon>Pisolithus</taxon>
    </lineage>
</organism>
<dbReference type="InterPro" id="IPR043502">
    <property type="entry name" value="DNA/RNA_pol_sf"/>
</dbReference>
<dbReference type="AlphaFoldDB" id="A0A0C9YNH2"/>
<dbReference type="HOGENOM" id="CLU_047281_1_0_1"/>
<dbReference type="SUPFAM" id="SSF50630">
    <property type="entry name" value="Acid proteases"/>
    <property type="match status" value="1"/>
</dbReference>
<dbReference type="OrthoDB" id="2685257at2759"/>
<protein>
    <submittedName>
        <fullName evidence="1">Uncharacterized protein</fullName>
    </submittedName>
</protein>